<feature type="region of interest" description="Disordered" evidence="1">
    <location>
        <begin position="230"/>
        <end position="301"/>
    </location>
</feature>
<dbReference type="InterPro" id="IPR013602">
    <property type="entry name" value="Dynein_heavy_linker"/>
</dbReference>
<proteinExistence type="predicted"/>
<feature type="region of interest" description="Disordered" evidence="1">
    <location>
        <begin position="343"/>
        <end position="401"/>
    </location>
</feature>
<feature type="compositionally biased region" description="Low complexity" evidence="1">
    <location>
        <begin position="283"/>
        <end position="296"/>
    </location>
</feature>
<dbReference type="EMBL" id="BRYB01000155">
    <property type="protein sequence ID" value="GMI24163.1"/>
    <property type="molecule type" value="Genomic_DNA"/>
</dbReference>
<evidence type="ECO:0000313" key="4">
    <source>
        <dbReference type="Proteomes" id="UP001165060"/>
    </source>
</evidence>
<name>A0ABQ6MDK3_9STRA</name>
<organism evidence="3 4">
    <name type="scientific">Tetraparma gracilis</name>
    <dbReference type="NCBI Taxonomy" id="2962635"/>
    <lineage>
        <taxon>Eukaryota</taxon>
        <taxon>Sar</taxon>
        <taxon>Stramenopiles</taxon>
        <taxon>Ochrophyta</taxon>
        <taxon>Bolidophyceae</taxon>
        <taxon>Parmales</taxon>
        <taxon>Triparmaceae</taxon>
        <taxon>Tetraparma</taxon>
    </lineage>
</organism>
<sequence>MIQTVCSLPPPPSAALPSSLLGAPLTPHEYVHVWSVLCAQHRATFTPPPNTSPIQQPTAGMGGGSATLLGFGHASHRRFNLGILIPTFSLSKKFSSKHSLIQRRGVDAAPQGSNGGKWRPEDAWSEKMATVPGRKGRLSKAQVDFMLASLVEQAGKAMASGNRVELELGVGVLECENCEVHLRFSQVGTAPEVSPRTRRVGETSEVEAMRKKMQLELVNLPEAMASSLTFTAPDSGSAPRSKSPSKLDRAATLSWEPRFQPSAQPAQADRAPSPAGSEDGSQANNPASASPALPDTSLPPPPLLDAFARLACATVSGDPDVSGASNKIGSYYSPSAASLHLDKETGRVKGAKGKGSAGREGEGDDGDVFGMKALRREREALERDGDGEAEEEADAAAPAAPQLSAAGATRYMQYLSPAFLSSVPTQPFPAPLQTSLSSRFHSSHTDKVELGIAEVEALWERAIVKSTLDYALLNAEERDRLGIEEIPADVKVGGFGWGGGKLFLRSPGVWRETFRSTRSYFKKHSIIATPITIANALWQDFEHLRLVAVPGDYKSSLATGNETFTVLQFEKAQMNHMNTVVDEFRNNWAVNLKNVFEETIEDGDYLVEEHLMARYTDAMTVVMQTHLRTVVTKSIELFVDFFEMFSVDGGRVETRTAPEGSSLAYTRPPAPFIIDLMLNPNSNASFFNELPVKLTTSLDQVCSRVLNVFDNMVRSFENFDAVRASTRTGVMRKLSAIDPREELVSKARHRIVEVIEGNMALCMQSLSVYEPFGYLLHNDHMDQLDHNGEAKLEEVDAVIMRVEKSAEELRALPSSIPLVLVQLTSSGLHASFYKIAEHSTRVAIEKVVSECMSLNNTTHKSGRMLWSKLNKKPTNTDELIETERFLDEVKMVELPALEKEVNGVKDQVTFLYEHNCLHGDTLDTVNSTYRQLGELHAQFERATAIAHNERTSFENNCKSTKRALTTQLTTIEEMVDKYRFKCDVKSMVQKYLEELDSLTAQVDASKLKASVINQEENKLGWVPTEFKKITEIEDKIEPFKDLWNIALSFRSEYASWTRSPLFKLEGGEVATSHTSMSVRLEKLKETFEDNEAEGPAGVADQILETLNGFQKYIPFLKALTNPRLDLHHWKRISDILGFEISPEDKSVNWSNLNDQGALSQDNIDSIAELSNQANREYDRVVFGDWMAGMEEDIKKSKVALVVETNHPWVVGGSCFEISKLDLEKTLFAFDTHVKNCASIIESENGEELAEQCEEYKEAFAKAAKFGSLFLETHVLWHGLVFQKNAHERDTSHQVSQADEQWRGILEEVKEAEEKKEAGEGAEEDAPLAAADADGRALVHGCAYTALSHFPALHERSVEVRDIFKAVRKGEDTRKLMRRMSRRQSNMQKATNHALSASLQHAK</sequence>
<dbReference type="Proteomes" id="UP001165060">
    <property type="component" value="Unassembled WGS sequence"/>
</dbReference>
<protein>
    <recommendedName>
        <fullName evidence="2">Dynein heavy chain linker domain-containing protein</fullName>
    </recommendedName>
</protein>
<dbReference type="InterPro" id="IPR026983">
    <property type="entry name" value="DHC"/>
</dbReference>
<dbReference type="PANTHER" id="PTHR22878">
    <property type="entry name" value="DYNEIN HEAVY CHAIN 6, AXONEMAL-LIKE-RELATED"/>
    <property type="match status" value="1"/>
</dbReference>
<evidence type="ECO:0000256" key="1">
    <source>
        <dbReference type="SAM" id="MobiDB-lite"/>
    </source>
</evidence>
<comment type="caution">
    <text evidence="3">The sequence shown here is derived from an EMBL/GenBank/DDBJ whole genome shotgun (WGS) entry which is preliminary data.</text>
</comment>
<dbReference type="Pfam" id="PF08393">
    <property type="entry name" value="DHC_N2"/>
    <property type="match status" value="1"/>
</dbReference>
<reference evidence="3 4" key="1">
    <citation type="journal article" date="2023" name="Commun. Biol.">
        <title>Genome analysis of Parmales, the sister group of diatoms, reveals the evolutionary specialization of diatoms from phago-mixotrophs to photoautotrophs.</title>
        <authorList>
            <person name="Ban H."/>
            <person name="Sato S."/>
            <person name="Yoshikawa S."/>
            <person name="Yamada K."/>
            <person name="Nakamura Y."/>
            <person name="Ichinomiya M."/>
            <person name="Sato N."/>
            <person name="Blanc-Mathieu R."/>
            <person name="Endo H."/>
            <person name="Kuwata A."/>
            <person name="Ogata H."/>
        </authorList>
    </citation>
    <scope>NUCLEOTIDE SEQUENCE [LARGE SCALE GENOMIC DNA]</scope>
</reference>
<feature type="compositionally biased region" description="Basic and acidic residues" evidence="1">
    <location>
        <begin position="374"/>
        <end position="386"/>
    </location>
</feature>
<keyword evidence="4" id="KW-1185">Reference proteome</keyword>
<accession>A0ABQ6MDK3</accession>
<dbReference type="PANTHER" id="PTHR22878:SF70">
    <property type="entry name" value="DYNEIN HEAVY CHAIN 2, AXONEMAL"/>
    <property type="match status" value="1"/>
</dbReference>
<evidence type="ECO:0000313" key="3">
    <source>
        <dbReference type="EMBL" id="GMI24163.1"/>
    </source>
</evidence>
<feature type="compositionally biased region" description="Polar residues" evidence="1">
    <location>
        <begin position="1388"/>
        <end position="1402"/>
    </location>
</feature>
<gene>
    <name evidence="3" type="ORF">TeGR_g1942</name>
</gene>
<evidence type="ECO:0000259" key="2">
    <source>
        <dbReference type="Pfam" id="PF08393"/>
    </source>
</evidence>
<feature type="region of interest" description="Disordered" evidence="1">
    <location>
        <begin position="1380"/>
        <end position="1402"/>
    </location>
</feature>
<feature type="compositionally biased region" description="Polar residues" evidence="1">
    <location>
        <begin position="230"/>
        <end position="244"/>
    </location>
</feature>
<feature type="domain" description="Dynein heavy chain linker" evidence="2">
    <location>
        <begin position="1030"/>
        <end position="1311"/>
    </location>
</feature>